<dbReference type="InterPro" id="IPR026960">
    <property type="entry name" value="RVT-Znf"/>
</dbReference>
<protein>
    <recommendedName>
        <fullName evidence="1">Reverse transcriptase zinc-binding domain-containing protein</fullName>
    </recommendedName>
</protein>
<comment type="caution">
    <text evidence="2">The sequence shown here is derived from an EMBL/GenBank/DDBJ whole genome shotgun (WGS) entry which is preliminary data.</text>
</comment>
<evidence type="ECO:0000313" key="3">
    <source>
        <dbReference type="Proteomes" id="UP001054889"/>
    </source>
</evidence>
<gene>
    <name evidence="2" type="primary">ga31663</name>
    <name evidence="2" type="ORF">PR202_ga31663</name>
</gene>
<evidence type="ECO:0000259" key="1">
    <source>
        <dbReference type="Pfam" id="PF13966"/>
    </source>
</evidence>
<evidence type="ECO:0000313" key="2">
    <source>
        <dbReference type="EMBL" id="GJN13307.1"/>
    </source>
</evidence>
<reference evidence="2" key="2">
    <citation type="submission" date="2021-12" db="EMBL/GenBank/DDBJ databases">
        <title>Resequencing data analysis of finger millet.</title>
        <authorList>
            <person name="Hatakeyama M."/>
            <person name="Aluri S."/>
            <person name="Balachadran M.T."/>
            <person name="Sivarajan S.R."/>
            <person name="Poveda L."/>
            <person name="Shimizu-Inatsugi R."/>
            <person name="Schlapbach R."/>
            <person name="Sreeman S.M."/>
            <person name="Shimizu K.K."/>
        </authorList>
    </citation>
    <scope>NUCLEOTIDE SEQUENCE</scope>
</reference>
<dbReference type="EMBL" id="BQKI01000070">
    <property type="protein sequence ID" value="GJN13307.1"/>
    <property type="molecule type" value="Genomic_DNA"/>
</dbReference>
<feature type="domain" description="Reverse transcriptase zinc-binding" evidence="1">
    <location>
        <begin position="2"/>
        <end position="49"/>
    </location>
</feature>
<name>A0AAV5DS31_ELECO</name>
<dbReference type="AlphaFoldDB" id="A0AAV5DS31"/>
<organism evidence="2 3">
    <name type="scientific">Eleusine coracana subsp. coracana</name>
    <dbReference type="NCBI Taxonomy" id="191504"/>
    <lineage>
        <taxon>Eukaryota</taxon>
        <taxon>Viridiplantae</taxon>
        <taxon>Streptophyta</taxon>
        <taxon>Embryophyta</taxon>
        <taxon>Tracheophyta</taxon>
        <taxon>Spermatophyta</taxon>
        <taxon>Magnoliopsida</taxon>
        <taxon>Liliopsida</taxon>
        <taxon>Poales</taxon>
        <taxon>Poaceae</taxon>
        <taxon>PACMAD clade</taxon>
        <taxon>Chloridoideae</taxon>
        <taxon>Cynodonteae</taxon>
        <taxon>Eleusininae</taxon>
        <taxon>Eleusine</taxon>
    </lineage>
</organism>
<sequence>MDRLNTRNILKRKKQKLEGNNYNCVLCPHQSEETIFHLFIECPFSQECWRHLGIQWATGVGFYPMMDQAKEQAPHPFFMEIFTLAAWQICNGITSYSTGLHHSSKLGSRASLRRLHCKRIECSKTKNSNSPHY</sequence>
<dbReference type="Proteomes" id="UP001054889">
    <property type="component" value="Unassembled WGS sequence"/>
</dbReference>
<dbReference type="Pfam" id="PF13966">
    <property type="entry name" value="zf-RVT"/>
    <property type="match status" value="1"/>
</dbReference>
<keyword evidence="3" id="KW-1185">Reference proteome</keyword>
<accession>A0AAV5DS31</accession>
<reference evidence="2" key="1">
    <citation type="journal article" date="2018" name="DNA Res.">
        <title>Multiple hybrid de novo genome assembly of finger millet, an orphan allotetraploid crop.</title>
        <authorList>
            <person name="Hatakeyama M."/>
            <person name="Aluri S."/>
            <person name="Balachadran M.T."/>
            <person name="Sivarajan S.R."/>
            <person name="Patrignani A."/>
            <person name="Gruter S."/>
            <person name="Poveda L."/>
            <person name="Shimizu-Inatsugi R."/>
            <person name="Baeten J."/>
            <person name="Francoijs K.J."/>
            <person name="Nataraja K.N."/>
            <person name="Reddy Y.A.N."/>
            <person name="Phadnis S."/>
            <person name="Ravikumar R.L."/>
            <person name="Schlapbach R."/>
            <person name="Sreeman S.M."/>
            <person name="Shimizu K.K."/>
        </authorList>
    </citation>
    <scope>NUCLEOTIDE SEQUENCE</scope>
</reference>
<proteinExistence type="predicted"/>